<dbReference type="Proteomes" id="UP001190640">
    <property type="component" value="Chromosome 9"/>
</dbReference>
<dbReference type="PIRSF" id="PIRSF037932">
    <property type="entry name" value="Ataxin_2_bd_A2BP"/>
    <property type="match status" value="1"/>
</dbReference>
<dbReference type="GO" id="GO:0007399">
    <property type="term" value="P:nervous system development"/>
    <property type="evidence" value="ECO:0007669"/>
    <property type="project" value="InterPro"/>
</dbReference>
<dbReference type="RefSeq" id="XP_054843876.1">
    <property type="nucleotide sequence ID" value="XM_054987901.1"/>
</dbReference>
<dbReference type="GO" id="GO:0005634">
    <property type="term" value="C:nucleus"/>
    <property type="evidence" value="ECO:0007669"/>
    <property type="project" value="UniProtKB-SubCell"/>
</dbReference>
<comment type="subcellular location">
    <subcellularLocation>
        <location evidence="2">Cytoplasm</location>
    </subcellularLocation>
    <subcellularLocation>
        <location evidence="1 8">Nucleus</location>
    </subcellularLocation>
</comment>
<dbReference type="GO" id="GO:0006397">
    <property type="term" value="P:mRNA processing"/>
    <property type="evidence" value="ECO:0007669"/>
    <property type="project" value="UniProtKB-KW"/>
</dbReference>
<feature type="site" description="Interaction with RNA" evidence="9">
    <location>
        <position position="213"/>
    </location>
</feature>
<feature type="region of interest" description="Disordered" evidence="10">
    <location>
        <begin position="136"/>
        <end position="184"/>
    </location>
</feature>
<dbReference type="GO" id="GO:0000381">
    <property type="term" value="P:regulation of alternative mRNA splicing, via spliceosome"/>
    <property type="evidence" value="ECO:0007669"/>
    <property type="project" value="InterPro"/>
</dbReference>
<dbReference type="InterPro" id="IPR000504">
    <property type="entry name" value="RRM_dom"/>
</dbReference>
<dbReference type="PANTHER" id="PTHR15597:SF31">
    <property type="entry name" value="RNA BINDING PROTEIN FOX-1 HOMOLOG 2"/>
    <property type="match status" value="1"/>
</dbReference>
<dbReference type="PANTHER" id="PTHR15597">
    <property type="entry name" value="ATAXIN 2-BINDING PROTEIN 1-RELATED"/>
    <property type="match status" value="1"/>
</dbReference>
<comment type="function">
    <text evidence="8">RNA-binding protein that regulates alternative splicing events.</text>
</comment>
<dbReference type="SUPFAM" id="SSF54928">
    <property type="entry name" value="RNA-binding domain, RBD"/>
    <property type="match status" value="1"/>
</dbReference>
<evidence type="ECO:0000313" key="13">
    <source>
        <dbReference type="RefSeq" id="XP_054843876.1"/>
    </source>
</evidence>
<keyword evidence="3" id="KW-0963">Cytoplasm</keyword>
<dbReference type="InterPro" id="IPR035979">
    <property type="entry name" value="RBD_domain_sf"/>
</dbReference>
<dbReference type="GO" id="GO:0005737">
    <property type="term" value="C:cytoplasm"/>
    <property type="evidence" value="ECO:0007669"/>
    <property type="project" value="UniProtKB-SubCell"/>
</dbReference>
<feature type="site" description="Interaction with RNA" evidence="9">
    <location>
        <position position="189"/>
    </location>
</feature>
<evidence type="ECO:0000256" key="9">
    <source>
        <dbReference type="PIRSR" id="PIRSR037932-1"/>
    </source>
</evidence>
<dbReference type="PROSITE" id="PS50102">
    <property type="entry name" value="RRM"/>
    <property type="match status" value="1"/>
</dbReference>
<evidence type="ECO:0000256" key="1">
    <source>
        <dbReference type="ARBA" id="ARBA00004123"/>
    </source>
</evidence>
<feature type="compositionally biased region" description="Low complexity" evidence="10">
    <location>
        <begin position="155"/>
        <end position="169"/>
    </location>
</feature>
<keyword evidence="12" id="KW-1185">Reference proteome</keyword>
<feature type="site" description="Interaction with RNA" evidence="9">
    <location>
        <position position="180"/>
    </location>
</feature>
<dbReference type="AlphaFoldDB" id="A0AA97JUW2"/>
<dbReference type="InterPro" id="IPR047131">
    <property type="entry name" value="RBFOX1-like"/>
</dbReference>
<feature type="domain" description="RRM" evidence="11">
    <location>
        <begin position="179"/>
        <end position="255"/>
    </location>
</feature>
<proteinExistence type="predicted"/>
<organism evidence="12 13">
    <name type="scientific">Eublepharis macularius</name>
    <name type="common">Leopard gecko</name>
    <name type="synonym">Cyrtodactylus macularius</name>
    <dbReference type="NCBI Taxonomy" id="481883"/>
    <lineage>
        <taxon>Eukaryota</taxon>
        <taxon>Metazoa</taxon>
        <taxon>Chordata</taxon>
        <taxon>Craniata</taxon>
        <taxon>Vertebrata</taxon>
        <taxon>Euteleostomi</taxon>
        <taxon>Lepidosauria</taxon>
        <taxon>Squamata</taxon>
        <taxon>Bifurcata</taxon>
        <taxon>Gekkota</taxon>
        <taxon>Eublepharidae</taxon>
        <taxon>Eublepharinae</taxon>
        <taxon>Eublepharis</taxon>
    </lineage>
</organism>
<sequence length="413" mass="43874">MAEGVQQQQQQLLPGGGPAPRGLKREPELEQPMPGGDGAESGQSKRLRTEAEADGGGGMQNEPLTSSYHGYPPRDSQGNQEPTATPDTMVQPFTTIPFPPPPQNGIPTEYGVPHTQDYAGQTSEHNLTIYGSTQAHGEQNTNSATTQNGSLTTEGGAQTDGQQSQTQSSENAESKSTPKRLHVSNIPFRFRDPDLRQMFGQFGKILDVEIIFNERGSKGFGFVTFENSADADRAREKLHGTVVEGRKIEVNNATARVMTNKKMVTPYANGWKLSPVVGAVYGPELYAVPGFPYPTAATTAAAFRGAHLRGRGRTVYGAVRAVPPAAIPAYPGVVYQDGFYGADLYGGYAAYRYAQPATATAATAAAAAAAAYSDGYGRVYTADPYHALAPAASYGVGAVASLYRGGYSRFAPY</sequence>
<feature type="region of interest" description="Disordered" evidence="10">
    <location>
        <begin position="1"/>
        <end position="118"/>
    </location>
</feature>
<feature type="site" description="Interaction with RNA" evidence="9">
    <location>
        <position position="188"/>
    </location>
</feature>
<keyword evidence="6 8" id="KW-0508">mRNA splicing</keyword>
<feature type="compositionally biased region" description="Low complexity" evidence="10">
    <location>
        <begin position="1"/>
        <end position="13"/>
    </location>
</feature>
<dbReference type="GeneID" id="129335431"/>
<dbReference type="Gene3D" id="3.30.70.330">
    <property type="match status" value="1"/>
</dbReference>
<reference evidence="13" key="1">
    <citation type="submission" date="2025-08" db="UniProtKB">
        <authorList>
            <consortium name="RefSeq"/>
        </authorList>
    </citation>
    <scope>IDENTIFICATION</scope>
    <source>
        <tissue evidence="13">Blood</tissue>
    </source>
</reference>
<dbReference type="Pfam" id="PF00076">
    <property type="entry name" value="RRM_1"/>
    <property type="match status" value="1"/>
</dbReference>
<keyword evidence="5 8" id="KW-0694">RNA-binding</keyword>
<feature type="compositionally biased region" description="Polar residues" evidence="10">
    <location>
        <begin position="76"/>
        <end position="88"/>
    </location>
</feature>
<evidence type="ECO:0000256" key="6">
    <source>
        <dbReference type="ARBA" id="ARBA00023187"/>
    </source>
</evidence>
<keyword evidence="7 8" id="KW-0539">Nucleus</keyword>
<accession>A0AA97JUW2</accession>
<dbReference type="InterPro" id="IPR012677">
    <property type="entry name" value="Nucleotide-bd_a/b_plait_sf"/>
</dbReference>
<dbReference type="InterPro" id="IPR034237">
    <property type="entry name" value="FOX1_RRM"/>
</dbReference>
<feature type="site" description="Interaction with RNA" evidence="9">
    <location>
        <position position="218"/>
    </location>
</feature>
<dbReference type="Pfam" id="PF12414">
    <property type="entry name" value="Fox-1_C"/>
    <property type="match status" value="1"/>
</dbReference>
<dbReference type="CTD" id="23543"/>
<evidence type="ECO:0000256" key="3">
    <source>
        <dbReference type="ARBA" id="ARBA00022490"/>
    </source>
</evidence>
<name>A0AA97JUW2_EUBMA</name>
<feature type="site" description="Interaction with RNA" evidence="9">
    <location>
        <position position="256"/>
    </location>
</feature>
<evidence type="ECO:0000313" key="12">
    <source>
        <dbReference type="Proteomes" id="UP001190640"/>
    </source>
</evidence>
<protein>
    <recommendedName>
        <fullName evidence="8">RNA binding protein fox-1 homolog</fullName>
    </recommendedName>
</protein>
<evidence type="ECO:0000256" key="10">
    <source>
        <dbReference type="SAM" id="MobiDB-lite"/>
    </source>
</evidence>
<evidence type="ECO:0000256" key="4">
    <source>
        <dbReference type="ARBA" id="ARBA00022664"/>
    </source>
</evidence>
<dbReference type="CDD" id="cd12407">
    <property type="entry name" value="RRM_FOX1_like"/>
    <property type="match status" value="1"/>
</dbReference>
<dbReference type="GO" id="GO:0008380">
    <property type="term" value="P:RNA splicing"/>
    <property type="evidence" value="ECO:0007669"/>
    <property type="project" value="UniProtKB-KW"/>
</dbReference>
<feature type="site" description="Interaction with RNA" evidence="9">
    <location>
        <position position="222"/>
    </location>
</feature>
<evidence type="ECO:0000256" key="7">
    <source>
        <dbReference type="ARBA" id="ARBA00023242"/>
    </source>
</evidence>
<dbReference type="GO" id="GO:0003729">
    <property type="term" value="F:mRNA binding"/>
    <property type="evidence" value="ECO:0007669"/>
    <property type="project" value="TreeGrafter"/>
</dbReference>
<evidence type="ECO:0000256" key="8">
    <source>
        <dbReference type="PIRNR" id="PIRNR037932"/>
    </source>
</evidence>
<evidence type="ECO:0000259" key="11">
    <source>
        <dbReference type="PROSITE" id="PS50102"/>
    </source>
</evidence>
<dbReference type="FunFam" id="3.30.70.330:FF:000375">
    <property type="entry name" value="RNA binding fox-1 homolog 1"/>
    <property type="match status" value="1"/>
</dbReference>
<evidence type="ECO:0000256" key="5">
    <source>
        <dbReference type="ARBA" id="ARBA00022884"/>
    </source>
</evidence>
<gene>
    <name evidence="13" type="primary">RBFOX2</name>
</gene>
<dbReference type="SMART" id="SM00360">
    <property type="entry name" value="RRM"/>
    <property type="match status" value="1"/>
</dbReference>
<dbReference type="InterPro" id="IPR017325">
    <property type="entry name" value="RBFOX1-3"/>
</dbReference>
<keyword evidence="4 8" id="KW-0507">mRNA processing</keyword>
<dbReference type="InterPro" id="IPR025670">
    <property type="entry name" value="Fox-1_C_dom"/>
</dbReference>
<feature type="compositionally biased region" description="Polar residues" evidence="10">
    <location>
        <begin position="136"/>
        <end position="153"/>
    </location>
</feature>
<evidence type="ECO:0000256" key="2">
    <source>
        <dbReference type="ARBA" id="ARBA00004496"/>
    </source>
</evidence>
<feature type="site" description="Interaction with RNA" evidence="9">
    <location>
        <position position="246"/>
    </location>
</feature>